<accession>A0A1Y6BPB2</accession>
<dbReference type="AlphaFoldDB" id="A0A1Y6BPB2"/>
<dbReference type="PANTHER" id="PTHR20961">
    <property type="entry name" value="GLYCOSYLTRANSFERASE"/>
    <property type="match status" value="1"/>
</dbReference>
<feature type="domain" description="Glycosyltransferase 61 catalytic" evidence="4">
    <location>
        <begin position="168"/>
        <end position="337"/>
    </location>
</feature>
<evidence type="ECO:0000256" key="2">
    <source>
        <dbReference type="ARBA" id="ARBA00022679"/>
    </source>
</evidence>
<dbReference type="STRING" id="560819.SAMN05428998_10782"/>
<name>A0A1Y6BPB2_9PROT</name>
<evidence type="ECO:0000259" key="4">
    <source>
        <dbReference type="Pfam" id="PF04577"/>
    </source>
</evidence>
<dbReference type="GO" id="GO:0016757">
    <property type="term" value="F:glycosyltransferase activity"/>
    <property type="evidence" value="ECO:0007669"/>
    <property type="project" value="UniProtKB-KW"/>
</dbReference>
<keyword evidence="1" id="KW-0328">Glycosyltransferase</keyword>
<evidence type="ECO:0000256" key="3">
    <source>
        <dbReference type="ARBA" id="ARBA00023180"/>
    </source>
</evidence>
<keyword evidence="2" id="KW-0808">Transferase</keyword>
<protein>
    <submittedName>
        <fullName evidence="5">Capsular polysaccharide biosynthesis protein</fullName>
    </submittedName>
</protein>
<reference evidence="5 6" key="1">
    <citation type="submission" date="2017-04" db="EMBL/GenBank/DDBJ databases">
        <authorList>
            <person name="Afonso C.L."/>
            <person name="Miller P.J."/>
            <person name="Scott M.A."/>
            <person name="Spackman E."/>
            <person name="Goraichik I."/>
            <person name="Dimitrov K.M."/>
            <person name="Suarez D.L."/>
            <person name="Swayne D.E."/>
        </authorList>
    </citation>
    <scope>NUCLEOTIDE SEQUENCE [LARGE SCALE GENOMIC DNA]</scope>
    <source>
        <strain evidence="5 6">USBA 355</strain>
    </source>
</reference>
<dbReference type="RefSeq" id="WP_159460190.1">
    <property type="nucleotide sequence ID" value="NZ_FWZX01000007.1"/>
</dbReference>
<sequence length="398" mass="43524">MTLKALAVRLIPPRFHGQAKDLSGRVHAVLRRAWARVPGDSRTFGPPRRLHPSWREPAAGAEVLCTLPGGERPCAEPRDLAGGRPHWKFERQPAARFEATSLLSLRNCRLVGAEGAVIAGDDGLIGDLSQEIGRRAGEHSLFASLRLPPPRRVEGTLFSLATPSADNYYHWLFEALPRLRLLEEAGLPADRIYARWAQPFQRETLALLGVGEERILAAGPDRHLAPDRLLQPTRIQAPTPWAVELLRRAILPTDTGAPAPGAPRRLFITRNRGRYRRLLNEAEVLARLAPLGFTALPLEGRSVVEQARLFAGAELIVAPHGAALANLAFCAPGARVVELFAPGYVSALYWHLACLCGLDYAYLVGEGPLVQPGQPDAWRADFLLDAARLAGALERRLG</sequence>
<keyword evidence="6" id="KW-1185">Reference proteome</keyword>
<dbReference type="Pfam" id="PF04577">
    <property type="entry name" value="Glyco_transf_61"/>
    <property type="match status" value="1"/>
</dbReference>
<dbReference type="InterPro" id="IPR007657">
    <property type="entry name" value="Glycosyltransferase_61"/>
</dbReference>
<dbReference type="Proteomes" id="UP000192917">
    <property type="component" value="Unassembled WGS sequence"/>
</dbReference>
<evidence type="ECO:0000313" key="5">
    <source>
        <dbReference type="EMBL" id="SMF21231.1"/>
    </source>
</evidence>
<evidence type="ECO:0000313" key="6">
    <source>
        <dbReference type="Proteomes" id="UP000192917"/>
    </source>
</evidence>
<evidence type="ECO:0000256" key="1">
    <source>
        <dbReference type="ARBA" id="ARBA00022676"/>
    </source>
</evidence>
<organism evidence="5 6">
    <name type="scientific">Tistlia consotensis USBA 355</name>
    <dbReference type="NCBI Taxonomy" id="560819"/>
    <lineage>
        <taxon>Bacteria</taxon>
        <taxon>Pseudomonadati</taxon>
        <taxon>Pseudomonadota</taxon>
        <taxon>Alphaproteobacteria</taxon>
        <taxon>Rhodospirillales</taxon>
        <taxon>Rhodovibrionaceae</taxon>
        <taxon>Tistlia</taxon>
    </lineage>
</organism>
<keyword evidence="3" id="KW-0325">Glycoprotein</keyword>
<proteinExistence type="predicted"/>
<gene>
    <name evidence="5" type="ORF">SAMN05428998_10782</name>
</gene>
<dbReference type="InterPro" id="IPR049625">
    <property type="entry name" value="Glyco_transf_61_cat"/>
</dbReference>
<dbReference type="EMBL" id="FWZX01000007">
    <property type="protein sequence ID" value="SMF21231.1"/>
    <property type="molecule type" value="Genomic_DNA"/>
</dbReference>